<dbReference type="AlphaFoldDB" id="A0A0V8HQH0"/>
<keyword evidence="2" id="KW-1185">Reference proteome</keyword>
<dbReference type="RefSeq" id="WP_058297089.1">
    <property type="nucleotide sequence ID" value="NZ_FMAU01000001.1"/>
</dbReference>
<proteinExistence type="predicted"/>
<evidence type="ECO:0000313" key="2">
    <source>
        <dbReference type="Proteomes" id="UP000181997"/>
    </source>
</evidence>
<dbReference type="EMBL" id="FMAU01000001">
    <property type="protein sequence ID" value="SCB73488.1"/>
    <property type="molecule type" value="Genomic_DNA"/>
</dbReference>
<sequence>MEKEQGKADSTCIHKALAELKKVQDFINQADIPYFGKMFSKLVGVDTIPFSLYTEDGKLTFTGVDKDPCGTAASFKTSYFRIEDLDGKSGCATISLLRPLCICGKNDHSCCKILVLKRTDTCVKVDVTCICAIQCIDIDLLKRKIIIEPKW</sequence>
<dbReference type="Pfam" id="PF10612">
    <property type="entry name" value="Spore-coat_CotZ"/>
    <property type="match status" value="1"/>
</dbReference>
<keyword evidence="1" id="KW-0167">Capsid protein</keyword>
<organism evidence="1 2">
    <name type="scientific">[Bacillus] enclensis</name>
    <dbReference type="NCBI Taxonomy" id="1402860"/>
    <lineage>
        <taxon>Bacteria</taxon>
        <taxon>Bacillati</taxon>
        <taxon>Bacillota</taxon>
        <taxon>Bacilli</taxon>
        <taxon>Bacillales</taxon>
        <taxon>Bacillaceae</taxon>
        <taxon>Rossellomorea</taxon>
    </lineage>
</organism>
<protein>
    <submittedName>
        <fullName evidence="1">Spore coat protein Z</fullName>
    </submittedName>
</protein>
<dbReference type="InterPro" id="IPR019593">
    <property type="entry name" value="Spore_coat_protein_Z/Y"/>
</dbReference>
<reference evidence="2" key="1">
    <citation type="submission" date="2016-08" db="EMBL/GenBank/DDBJ databases">
        <authorList>
            <person name="Varghese N."/>
            <person name="Submissions Spin"/>
        </authorList>
    </citation>
    <scope>NUCLEOTIDE SEQUENCE [LARGE SCALE GENOMIC DNA]</scope>
    <source>
        <strain evidence="2">SGD-1123</strain>
    </source>
</reference>
<name>A0A0V8HQH0_9BACI</name>
<accession>A0A0V8HQH0</accession>
<gene>
    <name evidence="1" type="ORF">GA0061094_0152</name>
</gene>
<evidence type="ECO:0000313" key="1">
    <source>
        <dbReference type="EMBL" id="SCB73488.1"/>
    </source>
</evidence>
<keyword evidence="1" id="KW-0946">Virion</keyword>
<dbReference type="Proteomes" id="UP000181997">
    <property type="component" value="Unassembled WGS sequence"/>
</dbReference>